<proteinExistence type="predicted"/>
<evidence type="ECO:0000313" key="1">
    <source>
        <dbReference type="EMBL" id="KAI3701638.1"/>
    </source>
</evidence>
<keyword evidence="2" id="KW-1185">Reference proteome</keyword>
<protein>
    <submittedName>
        <fullName evidence="1">Uncharacterized protein</fullName>
    </submittedName>
</protein>
<sequence length="195" mass="22125">MEHESKPQSQSSLGLLGIFRESFKTTSRNRKLLVPIILLVFIPISQLDLAQKYLLTPIGENLELHLARNPHTCNDLNNNINRSSCRGFLDDILGYLFVKVMFLAYSSIILLVFFVATVSSSYEAYNAKMNEVLTTSYDLSWSTQLIITISFTNGLNSLLTLFMFVLFTVFYHERKTSHDEKEVKGLYIPIAAGEA</sequence>
<reference evidence="2" key="1">
    <citation type="journal article" date="2022" name="Mol. Ecol. Resour.">
        <title>The genomes of chicory, endive, great burdock and yacon provide insights into Asteraceae palaeo-polyploidization history and plant inulin production.</title>
        <authorList>
            <person name="Fan W."/>
            <person name="Wang S."/>
            <person name="Wang H."/>
            <person name="Wang A."/>
            <person name="Jiang F."/>
            <person name="Liu H."/>
            <person name="Zhao H."/>
            <person name="Xu D."/>
            <person name="Zhang Y."/>
        </authorList>
    </citation>
    <scope>NUCLEOTIDE SEQUENCE [LARGE SCALE GENOMIC DNA]</scope>
    <source>
        <strain evidence="2">cv. Niubang</strain>
    </source>
</reference>
<gene>
    <name evidence="1" type="ORF">L6452_26868</name>
</gene>
<evidence type="ECO:0000313" key="2">
    <source>
        <dbReference type="Proteomes" id="UP001055879"/>
    </source>
</evidence>
<name>A0ACB8ZVG6_ARCLA</name>
<organism evidence="1 2">
    <name type="scientific">Arctium lappa</name>
    <name type="common">Greater burdock</name>
    <name type="synonym">Lappa major</name>
    <dbReference type="NCBI Taxonomy" id="4217"/>
    <lineage>
        <taxon>Eukaryota</taxon>
        <taxon>Viridiplantae</taxon>
        <taxon>Streptophyta</taxon>
        <taxon>Embryophyta</taxon>
        <taxon>Tracheophyta</taxon>
        <taxon>Spermatophyta</taxon>
        <taxon>Magnoliopsida</taxon>
        <taxon>eudicotyledons</taxon>
        <taxon>Gunneridae</taxon>
        <taxon>Pentapetalae</taxon>
        <taxon>asterids</taxon>
        <taxon>campanulids</taxon>
        <taxon>Asterales</taxon>
        <taxon>Asteraceae</taxon>
        <taxon>Carduoideae</taxon>
        <taxon>Cardueae</taxon>
        <taxon>Arctiinae</taxon>
        <taxon>Arctium</taxon>
    </lineage>
</organism>
<dbReference type="EMBL" id="CM042055">
    <property type="protein sequence ID" value="KAI3701638.1"/>
    <property type="molecule type" value="Genomic_DNA"/>
</dbReference>
<accession>A0ACB8ZVG6</accession>
<reference evidence="1 2" key="2">
    <citation type="journal article" date="2022" name="Mol. Ecol. Resour.">
        <title>The genomes of chicory, endive, great burdock and yacon provide insights into Asteraceae paleo-polyploidization history and plant inulin production.</title>
        <authorList>
            <person name="Fan W."/>
            <person name="Wang S."/>
            <person name="Wang H."/>
            <person name="Wang A."/>
            <person name="Jiang F."/>
            <person name="Liu H."/>
            <person name="Zhao H."/>
            <person name="Xu D."/>
            <person name="Zhang Y."/>
        </authorList>
    </citation>
    <scope>NUCLEOTIDE SEQUENCE [LARGE SCALE GENOMIC DNA]</scope>
    <source>
        <strain evidence="2">cv. Niubang</strain>
    </source>
</reference>
<comment type="caution">
    <text evidence="1">The sequence shown here is derived from an EMBL/GenBank/DDBJ whole genome shotgun (WGS) entry which is preliminary data.</text>
</comment>
<dbReference type="Proteomes" id="UP001055879">
    <property type="component" value="Linkage Group LG09"/>
</dbReference>